<gene>
    <name evidence="6" type="ORF">Cri9333_0284</name>
</gene>
<dbReference type="Pfam" id="PF07993">
    <property type="entry name" value="NAD_binding_4"/>
    <property type="match status" value="1"/>
</dbReference>
<dbReference type="InterPro" id="IPR025110">
    <property type="entry name" value="AMP-bd_C"/>
</dbReference>
<keyword evidence="3" id="KW-0597">Phosphoprotein</keyword>
<dbReference type="GO" id="GO:0043041">
    <property type="term" value="P:amino acid activation for nonribosomal peptide biosynthetic process"/>
    <property type="evidence" value="ECO:0007669"/>
    <property type="project" value="UniProtKB-ARBA"/>
</dbReference>
<dbReference type="SMART" id="SM00823">
    <property type="entry name" value="PKS_PP"/>
    <property type="match status" value="1"/>
</dbReference>
<dbReference type="Gene3D" id="3.30.559.30">
    <property type="entry name" value="Nonribosomal peptide synthetase, condensation domain"/>
    <property type="match status" value="1"/>
</dbReference>
<dbReference type="PROSITE" id="PS00012">
    <property type="entry name" value="PHOSPHOPANTETHEINE"/>
    <property type="match status" value="1"/>
</dbReference>
<dbReference type="EMBL" id="CP003620">
    <property type="protein sequence ID" value="AFZ11271.1"/>
    <property type="molecule type" value="Genomic_DNA"/>
</dbReference>
<dbReference type="Pfam" id="PF00501">
    <property type="entry name" value="AMP-binding"/>
    <property type="match status" value="1"/>
</dbReference>
<dbReference type="Proteomes" id="UP000010472">
    <property type="component" value="Chromosome"/>
</dbReference>
<dbReference type="SUPFAM" id="SSF47336">
    <property type="entry name" value="ACP-like"/>
    <property type="match status" value="1"/>
</dbReference>
<dbReference type="InterPro" id="IPR045851">
    <property type="entry name" value="AMP-bd_C_sf"/>
</dbReference>
<dbReference type="SUPFAM" id="SSF56801">
    <property type="entry name" value="Acetyl-CoA synthetase-like"/>
    <property type="match status" value="1"/>
</dbReference>
<dbReference type="Gene3D" id="3.30.300.30">
    <property type="match status" value="1"/>
</dbReference>
<dbReference type="eggNOG" id="COG1020">
    <property type="taxonomic scope" value="Bacteria"/>
</dbReference>
<dbReference type="PROSITE" id="PS50075">
    <property type="entry name" value="CARRIER"/>
    <property type="match status" value="1"/>
</dbReference>
<dbReference type="Gene3D" id="3.30.559.10">
    <property type="entry name" value="Chloramphenicol acetyltransferase-like domain"/>
    <property type="match status" value="1"/>
</dbReference>
<protein>
    <submittedName>
        <fullName evidence="6">Amino acid adenylation domain protein</fullName>
        <ecNumber evidence="6">5.1.1.11</ecNumber>
    </submittedName>
</protein>
<evidence type="ECO:0000313" key="7">
    <source>
        <dbReference type="Proteomes" id="UP000010472"/>
    </source>
</evidence>
<dbReference type="GO" id="GO:0072330">
    <property type="term" value="P:monocarboxylic acid biosynthetic process"/>
    <property type="evidence" value="ECO:0007669"/>
    <property type="project" value="UniProtKB-ARBA"/>
</dbReference>
<dbReference type="InterPro" id="IPR001242">
    <property type="entry name" value="Condensation_dom"/>
</dbReference>
<dbReference type="InterPro" id="IPR013120">
    <property type="entry name" value="FAR_NAD-bd"/>
</dbReference>
<dbReference type="Pfam" id="PF13193">
    <property type="entry name" value="AMP-binding_C"/>
    <property type="match status" value="1"/>
</dbReference>
<dbReference type="OrthoDB" id="9778383at2"/>
<evidence type="ECO:0000256" key="1">
    <source>
        <dbReference type="ARBA" id="ARBA00001957"/>
    </source>
</evidence>
<dbReference type="FunFam" id="3.40.50.12780:FF:000012">
    <property type="entry name" value="Non-ribosomal peptide synthetase"/>
    <property type="match status" value="1"/>
</dbReference>
<dbReference type="InterPro" id="IPR010071">
    <property type="entry name" value="AA_adenyl_dom"/>
</dbReference>
<dbReference type="InterPro" id="IPR009081">
    <property type="entry name" value="PP-bd_ACP"/>
</dbReference>
<dbReference type="Gene3D" id="3.40.50.720">
    <property type="entry name" value="NAD(P)-binding Rossmann-like Domain"/>
    <property type="match status" value="1"/>
</dbReference>
<dbReference type="CDD" id="cd05235">
    <property type="entry name" value="SDR_e1"/>
    <property type="match status" value="1"/>
</dbReference>
<keyword evidence="7" id="KW-1185">Reference proteome</keyword>
<dbReference type="FunFam" id="2.30.38.10:FF:000001">
    <property type="entry name" value="Non-ribosomal peptide synthetase PvdI"/>
    <property type="match status" value="1"/>
</dbReference>
<keyword evidence="6" id="KW-0413">Isomerase</keyword>
<organism evidence="6 7">
    <name type="scientific">Crinalium epipsammum PCC 9333</name>
    <dbReference type="NCBI Taxonomy" id="1173022"/>
    <lineage>
        <taxon>Bacteria</taxon>
        <taxon>Bacillati</taxon>
        <taxon>Cyanobacteriota</taxon>
        <taxon>Cyanophyceae</taxon>
        <taxon>Gomontiellales</taxon>
        <taxon>Gomontiellaceae</taxon>
        <taxon>Crinalium</taxon>
    </lineage>
</organism>
<evidence type="ECO:0000256" key="3">
    <source>
        <dbReference type="ARBA" id="ARBA00022553"/>
    </source>
</evidence>
<evidence type="ECO:0000313" key="6">
    <source>
        <dbReference type="EMBL" id="AFZ11271.1"/>
    </source>
</evidence>
<dbReference type="PATRIC" id="fig|1173022.3.peg.306"/>
<evidence type="ECO:0000256" key="2">
    <source>
        <dbReference type="ARBA" id="ARBA00022450"/>
    </source>
</evidence>
<proteinExistence type="predicted"/>
<dbReference type="InterPro" id="IPR023213">
    <property type="entry name" value="CAT-like_dom_sf"/>
</dbReference>
<dbReference type="SUPFAM" id="SSF52777">
    <property type="entry name" value="CoA-dependent acyltransferases"/>
    <property type="match status" value="2"/>
</dbReference>
<dbReference type="FunFam" id="3.30.300.30:FF:000010">
    <property type="entry name" value="Enterobactin synthetase component F"/>
    <property type="match status" value="1"/>
</dbReference>
<dbReference type="Gene3D" id="1.10.1200.10">
    <property type="entry name" value="ACP-like"/>
    <property type="match status" value="1"/>
</dbReference>
<dbReference type="Pfam" id="PF00550">
    <property type="entry name" value="PP-binding"/>
    <property type="match status" value="1"/>
</dbReference>
<dbReference type="Gene3D" id="3.40.50.980">
    <property type="match status" value="2"/>
</dbReference>
<dbReference type="CDD" id="cd05930">
    <property type="entry name" value="A_NRPS"/>
    <property type="match status" value="1"/>
</dbReference>
<dbReference type="RefSeq" id="WP_015201413.1">
    <property type="nucleotide sequence ID" value="NC_019753.1"/>
</dbReference>
<dbReference type="InterPro" id="IPR036291">
    <property type="entry name" value="NAD(P)-bd_dom_sf"/>
</dbReference>
<dbReference type="HOGENOM" id="CLU_000022_2_4_3"/>
<dbReference type="InterPro" id="IPR010080">
    <property type="entry name" value="Thioester_reductase-like_dom"/>
</dbReference>
<dbReference type="EC" id="5.1.1.11" evidence="6"/>
<dbReference type="GO" id="GO:0047462">
    <property type="term" value="F:phenylalanine racemase (ATP-hydrolyzing) activity"/>
    <property type="evidence" value="ECO:0007669"/>
    <property type="project" value="UniProtKB-EC"/>
</dbReference>
<evidence type="ECO:0000256" key="4">
    <source>
        <dbReference type="ARBA" id="ARBA00022598"/>
    </source>
</evidence>
<dbReference type="InterPro" id="IPR000873">
    <property type="entry name" value="AMP-dep_synth/lig_dom"/>
</dbReference>
<dbReference type="InterPro" id="IPR020806">
    <property type="entry name" value="PKS_PP-bd"/>
</dbReference>
<feature type="domain" description="Carrier" evidence="5">
    <location>
        <begin position="1012"/>
        <end position="1087"/>
    </location>
</feature>
<dbReference type="GO" id="GO:0031177">
    <property type="term" value="F:phosphopantetheine binding"/>
    <property type="evidence" value="ECO:0007669"/>
    <property type="project" value="InterPro"/>
</dbReference>
<dbReference type="GO" id="GO:0008610">
    <property type="term" value="P:lipid biosynthetic process"/>
    <property type="evidence" value="ECO:0007669"/>
    <property type="project" value="UniProtKB-ARBA"/>
</dbReference>
<dbReference type="SUPFAM" id="SSF51735">
    <property type="entry name" value="NAD(P)-binding Rossmann-fold domains"/>
    <property type="match status" value="1"/>
</dbReference>
<keyword evidence="2" id="KW-0596">Phosphopantetheine</keyword>
<dbReference type="FunFam" id="1.10.1200.10:FF:000016">
    <property type="entry name" value="Non-ribosomal peptide synthase"/>
    <property type="match status" value="1"/>
</dbReference>
<accession>K9VTK1</accession>
<sequence length="1495" mass="167225">MQVQERVINGFRISPQQKRVWSLQQDSLAYCVQACILLEGNLKKDILKSALEQVISRQDILRTDFLKPTGFKTPVQVINEKKSLSWQEVDLSDAAKGCWQSHRDSQAQFNQVESLLMEARLISSNFEQGLVLHSSLINLSANQHILLVNLPALCADSYTIKILVQEISQCYKACCQGIELPDEEIVQYLQFSEWQNELLEDADAELGQKYWAKYNLSALLELSLPFENKLLADSHKFQVGSYEFKIDSSLIRQIEAIAQKYDLSIANFLLTCWQVLLWRFTDQSNLVIGMAANGRKYEELATVIGLLTKYLPLSANLEESLSFRQVLQEISKSVQEVEEWQEYFSWQILAESQNINPDSVYLPFSFEFQAETAKYSADNITFSIYKQFACTDRFKVRLSCIQQEDSLAAAFDYDANLYSVEDIKRLAEHFQTLLESAIANPESEISKLGVLSDRHFHQLLLEFNNVETLHPTSLQQRTDKCFHQLFAEQVQRRPDSIAVVFEDQKLTYAELNARANQLAHYLQKLGVKPEVLVGICVERSLEVIVGLLGILKAGGAYLPLDPALPAENINLRLEDAQTSILLTQQELFVETFHTTSVQESSIQVIYLDQDWDTIATESTENPQNDVKCENLAYVIYTSGSTGKPKGVAIEHQQLLNYLNGILERLHLPPGESFASVSTIAADLGNTAIFPALCTGGCLHIVAKERASDPEALATYFNHHPIDCLKIVPSHLETLLTSSQFKSILPRQKLILGGEAVPWKLIEKIQQLAPECTIINHYGPTEATVGVLTYTVDKDSDNRQSATVPLGRPIANTQIYLLDKHLQPVPIGVKGELYIGGTTVARGYLNRPELTREKFIPNLFNHSETSPLKKGGWGDRLYKTGDLARYLPDSNIEFLGRADNQVKVRGYRIELEEIAAVLSQYPDVSQAIVIQREDIPGDQRLVAYIVTNVETLYTTSLQNSTSSLRDFLKAKLPDYMIPSAFVVLKSLPLTANGKIDRQALPAPAPSEKQAFVSPRTPIEEVLARIWAELLGLQRVSVEDNFFELGGHSLLMTQLVVRVRDTFEIDLPLSVVFETPTIAGLAASIDSTIATGNVRVIASQLDLNAEAVLDSAIRAATTFTWSTTEPTAIFLTGATGFLGTFLLQELLTQTQADIYCLVRANSDDSAKNKIQSSLESYELWQESFSSRIIPVLGELSKPLLGLSPEQFQSLANQIDIIYHNGALVNFVYPYSALKPANVLGTQEILRLASQSKLKPVHFVSTTNAISPAKGFGVKIIRENDSINPDEVMETGYAKSKWVAEKLINIARDRGIPVCIYRPGRIVWHSETGVGNKSDNTFRMLKGCIQMGSVPQRDAMVNLIPVDFVSKAIAHLSRQKESLGKAFHIVNPNPAPFKDIVNWVRSYGYPLREVSDEQWREELHSIVGKSPDNPLYPLVPFWSKPPEANTSSPLLKFDCQNTLNGLVETNINCPPVSVQLLTKFLSYLIKKGVLSSPRSNQN</sequence>
<keyword evidence="4" id="KW-0436">Ligase</keyword>
<dbReference type="InterPro" id="IPR006162">
    <property type="entry name" value="Ppantetheine_attach_site"/>
</dbReference>
<dbReference type="KEGG" id="cep:Cri9333_0284"/>
<evidence type="ECO:0000259" key="5">
    <source>
        <dbReference type="PROSITE" id="PS50075"/>
    </source>
</evidence>
<dbReference type="Pfam" id="PF00668">
    <property type="entry name" value="Condensation"/>
    <property type="match status" value="1"/>
</dbReference>
<dbReference type="PANTHER" id="PTHR44845:SF6">
    <property type="entry name" value="BETA-ALANINE-ACTIVATING ENZYME"/>
    <property type="match status" value="1"/>
</dbReference>
<dbReference type="eggNOG" id="COG3320">
    <property type="taxonomic scope" value="Bacteria"/>
</dbReference>
<comment type="cofactor">
    <cofactor evidence="1">
        <name>pantetheine 4'-phosphate</name>
        <dbReference type="ChEBI" id="CHEBI:47942"/>
    </cofactor>
</comment>
<dbReference type="PIRSF" id="PIRSF001617">
    <property type="entry name" value="Alpha-AR"/>
    <property type="match status" value="1"/>
</dbReference>
<dbReference type="PANTHER" id="PTHR44845">
    <property type="entry name" value="CARRIER DOMAIN-CONTAINING PROTEIN"/>
    <property type="match status" value="1"/>
</dbReference>
<dbReference type="STRING" id="1173022.Cri9333_0284"/>
<dbReference type="GO" id="GO:0016874">
    <property type="term" value="F:ligase activity"/>
    <property type="evidence" value="ECO:0007669"/>
    <property type="project" value="UniProtKB-KW"/>
</dbReference>
<dbReference type="PROSITE" id="PS00455">
    <property type="entry name" value="AMP_BINDING"/>
    <property type="match status" value="1"/>
</dbReference>
<dbReference type="InterPro" id="IPR036736">
    <property type="entry name" value="ACP-like_sf"/>
</dbReference>
<dbReference type="NCBIfam" id="TIGR01746">
    <property type="entry name" value="Thioester-redct"/>
    <property type="match status" value="1"/>
</dbReference>
<reference evidence="6 7" key="1">
    <citation type="submission" date="2012-06" db="EMBL/GenBank/DDBJ databases">
        <title>Finished chromosome of genome of Crinalium epipsammum PCC 9333.</title>
        <authorList>
            <consortium name="US DOE Joint Genome Institute"/>
            <person name="Gugger M."/>
            <person name="Coursin T."/>
            <person name="Rippka R."/>
            <person name="Tandeau De Marsac N."/>
            <person name="Huntemann M."/>
            <person name="Wei C.-L."/>
            <person name="Han J."/>
            <person name="Detter J.C."/>
            <person name="Han C."/>
            <person name="Tapia R."/>
            <person name="Davenport K."/>
            <person name="Daligault H."/>
            <person name="Erkkila T."/>
            <person name="Gu W."/>
            <person name="Munk A.C.C."/>
            <person name="Teshima H."/>
            <person name="Xu Y."/>
            <person name="Chain P."/>
            <person name="Chen A."/>
            <person name="Krypides N."/>
            <person name="Mavromatis K."/>
            <person name="Markowitz V."/>
            <person name="Szeto E."/>
            <person name="Ivanova N."/>
            <person name="Mikhailova N."/>
            <person name="Ovchinnikova G."/>
            <person name="Pagani I."/>
            <person name="Pati A."/>
            <person name="Goodwin L."/>
            <person name="Peters L."/>
            <person name="Pitluck S."/>
            <person name="Woyke T."/>
            <person name="Kerfeld C."/>
        </authorList>
    </citation>
    <scope>NUCLEOTIDE SEQUENCE [LARGE SCALE GENOMIC DNA]</scope>
    <source>
        <strain evidence="6 7">PCC 9333</strain>
    </source>
</reference>
<dbReference type="FunFam" id="3.40.50.980:FF:000001">
    <property type="entry name" value="Non-ribosomal peptide synthetase"/>
    <property type="match status" value="1"/>
</dbReference>
<name>K9VTK1_9CYAN</name>
<dbReference type="Gene3D" id="2.30.38.10">
    <property type="entry name" value="Luciferase, Domain 3"/>
    <property type="match status" value="1"/>
</dbReference>
<dbReference type="GO" id="GO:0044550">
    <property type="term" value="P:secondary metabolite biosynthetic process"/>
    <property type="evidence" value="ECO:0007669"/>
    <property type="project" value="UniProtKB-ARBA"/>
</dbReference>
<dbReference type="NCBIfam" id="TIGR01733">
    <property type="entry name" value="AA-adenyl-dom"/>
    <property type="match status" value="1"/>
</dbReference>
<dbReference type="InterPro" id="IPR020845">
    <property type="entry name" value="AMP-binding_CS"/>
</dbReference>